<protein>
    <submittedName>
        <fullName evidence="1">Uncharacterized protein</fullName>
    </submittedName>
</protein>
<evidence type="ECO:0000313" key="1">
    <source>
        <dbReference type="EMBL" id="AYV82962.1"/>
    </source>
</evidence>
<proteinExistence type="predicted"/>
<gene>
    <name evidence="1" type="ORF">Hyperionvirus3_108</name>
</gene>
<organism evidence="1">
    <name type="scientific">Hyperionvirus sp</name>
    <dbReference type="NCBI Taxonomy" id="2487770"/>
    <lineage>
        <taxon>Viruses</taxon>
        <taxon>Varidnaviria</taxon>
        <taxon>Bamfordvirae</taxon>
        <taxon>Nucleocytoviricota</taxon>
        <taxon>Megaviricetes</taxon>
        <taxon>Imitervirales</taxon>
        <taxon>Mimiviridae</taxon>
        <taxon>Klosneuvirinae</taxon>
    </lineage>
</organism>
<name>A0A3G5A7E3_9VIRU</name>
<reference evidence="1" key="1">
    <citation type="submission" date="2018-10" db="EMBL/GenBank/DDBJ databases">
        <title>Hidden diversity of soil giant viruses.</title>
        <authorList>
            <person name="Schulz F."/>
            <person name="Alteio L."/>
            <person name="Goudeau D."/>
            <person name="Ryan E.M."/>
            <person name="Malmstrom R.R."/>
            <person name="Blanchard J."/>
            <person name="Woyke T."/>
        </authorList>
    </citation>
    <scope>NUCLEOTIDE SEQUENCE</scope>
    <source>
        <strain evidence="1">HYV1</strain>
    </source>
</reference>
<sequence length="326" mass="37805">MKSLTLINDLVSVISEYLTISEFNNYNIVFPRKQNYILFKAKIISTINSRLLKYLGHDKLTELKNILKETGGIISGSFILQCVYDEYWEDSDIDIFAPPNKLINKYLGSWTPHVKKIYRSSKYKKLLNEISNITEFNMGGHKFQQIKVQQKGSDMYKYIVANFDLDICKMAYGVVNENGKEYLKIFNSTALMERTTKCVFPNHSYDFIKRFNKYIKRNIEITLDQNQREILYQKYKGIMDMELKNVPSDSSTISTYTCIFADPFEKTVDIAYMGKNLVTFFNTSNGNGFSTGIEPCHDGCVAILLNDKRKHIHYHNGNQNKIAYVT</sequence>
<dbReference type="EMBL" id="MK072385">
    <property type="protein sequence ID" value="AYV82962.1"/>
    <property type="molecule type" value="Genomic_DNA"/>
</dbReference>
<accession>A0A3G5A7E3</accession>